<feature type="transmembrane region" description="Helical" evidence="8">
    <location>
        <begin position="221"/>
        <end position="238"/>
    </location>
</feature>
<keyword evidence="3" id="KW-0645">Protease</keyword>
<dbReference type="OrthoDB" id="10257275at2759"/>
<reference evidence="10 11" key="1">
    <citation type="journal article" date="2014" name="Mol. Plant">
        <title>Chromosome Scale Genome Assembly and Transcriptome Profiling of Nannochloropsis gaditana in Nitrogen Depletion.</title>
        <authorList>
            <person name="Corteggiani Carpinelli E."/>
            <person name="Telatin A."/>
            <person name="Vitulo N."/>
            <person name="Forcato C."/>
            <person name="D'Angelo M."/>
            <person name="Schiavon R."/>
            <person name="Vezzi A."/>
            <person name="Giacometti G.M."/>
            <person name="Morosinotto T."/>
            <person name="Valle G."/>
        </authorList>
    </citation>
    <scope>NUCLEOTIDE SEQUENCE [LARGE SCALE GENOMIC DNA]</scope>
    <source>
        <strain evidence="10 11">B-31</strain>
    </source>
</reference>
<dbReference type="GO" id="GO:0016020">
    <property type="term" value="C:membrane"/>
    <property type="evidence" value="ECO:0007669"/>
    <property type="project" value="UniProtKB-SubCell"/>
</dbReference>
<evidence type="ECO:0000256" key="1">
    <source>
        <dbReference type="ARBA" id="ARBA00004141"/>
    </source>
</evidence>
<evidence type="ECO:0000313" key="11">
    <source>
        <dbReference type="Proteomes" id="UP000019335"/>
    </source>
</evidence>
<keyword evidence="5" id="KW-0378">Hydrolase</keyword>
<evidence type="ECO:0000259" key="9">
    <source>
        <dbReference type="Pfam" id="PF01694"/>
    </source>
</evidence>
<dbReference type="Gene3D" id="1.20.1540.10">
    <property type="entry name" value="Rhomboid-like"/>
    <property type="match status" value="1"/>
</dbReference>
<gene>
    <name evidence="10" type="ORF">Naga_100156g1</name>
</gene>
<dbReference type="GO" id="GO:0006508">
    <property type="term" value="P:proteolysis"/>
    <property type="evidence" value="ECO:0007669"/>
    <property type="project" value="UniProtKB-KW"/>
</dbReference>
<evidence type="ECO:0000256" key="8">
    <source>
        <dbReference type="SAM" id="Phobius"/>
    </source>
</evidence>
<feature type="transmembrane region" description="Helical" evidence="8">
    <location>
        <begin position="186"/>
        <end position="209"/>
    </location>
</feature>
<evidence type="ECO:0000313" key="10">
    <source>
        <dbReference type="EMBL" id="EWM20909.1"/>
    </source>
</evidence>
<evidence type="ECO:0000256" key="2">
    <source>
        <dbReference type="ARBA" id="ARBA00009045"/>
    </source>
</evidence>
<protein>
    <submittedName>
        <fullName evidence="10">Rhomboid protein 2</fullName>
    </submittedName>
</protein>
<comment type="subcellular location">
    <subcellularLocation>
        <location evidence="1">Membrane</location>
        <topology evidence="1">Multi-pass membrane protein</topology>
    </subcellularLocation>
</comment>
<keyword evidence="6 8" id="KW-1133">Transmembrane helix</keyword>
<dbReference type="InterPro" id="IPR035952">
    <property type="entry name" value="Rhomboid-like_sf"/>
</dbReference>
<dbReference type="InterPro" id="IPR022764">
    <property type="entry name" value="Peptidase_S54_rhomboid_dom"/>
</dbReference>
<accession>W7TIX3</accession>
<dbReference type="Proteomes" id="UP000019335">
    <property type="component" value="Unassembled WGS sequence"/>
</dbReference>
<dbReference type="EMBL" id="AZIL01002742">
    <property type="protein sequence ID" value="EWM20909.1"/>
    <property type="molecule type" value="Genomic_DNA"/>
</dbReference>
<dbReference type="PANTHER" id="PTHR43066:SF1">
    <property type="entry name" value="RHOMBOID PROTEIN 2"/>
    <property type="match status" value="1"/>
</dbReference>
<comment type="similarity">
    <text evidence="2">Belongs to the peptidase S54 family.</text>
</comment>
<keyword evidence="4 8" id="KW-0812">Transmembrane</keyword>
<organism evidence="10 11">
    <name type="scientific">Nannochloropsis gaditana</name>
    <dbReference type="NCBI Taxonomy" id="72520"/>
    <lineage>
        <taxon>Eukaryota</taxon>
        <taxon>Sar</taxon>
        <taxon>Stramenopiles</taxon>
        <taxon>Ochrophyta</taxon>
        <taxon>Eustigmatophyceae</taxon>
        <taxon>Eustigmatales</taxon>
        <taxon>Monodopsidaceae</taxon>
        <taxon>Nannochloropsis</taxon>
    </lineage>
</organism>
<name>W7TIX3_9STRA</name>
<evidence type="ECO:0000256" key="4">
    <source>
        <dbReference type="ARBA" id="ARBA00022692"/>
    </source>
</evidence>
<feature type="transmembrane region" description="Helical" evidence="8">
    <location>
        <begin position="270"/>
        <end position="290"/>
    </location>
</feature>
<keyword evidence="11" id="KW-1185">Reference proteome</keyword>
<proteinExistence type="inferred from homology"/>
<feature type="transmembrane region" description="Helical" evidence="8">
    <location>
        <begin position="296"/>
        <end position="314"/>
    </location>
</feature>
<dbReference type="Pfam" id="PF01694">
    <property type="entry name" value="Rhomboid"/>
    <property type="match status" value="1"/>
</dbReference>
<evidence type="ECO:0000256" key="3">
    <source>
        <dbReference type="ARBA" id="ARBA00022670"/>
    </source>
</evidence>
<feature type="transmembrane region" description="Helical" evidence="8">
    <location>
        <begin position="100"/>
        <end position="120"/>
    </location>
</feature>
<dbReference type="PANTHER" id="PTHR43066">
    <property type="entry name" value="RHOMBOID-RELATED PROTEIN"/>
    <property type="match status" value="1"/>
</dbReference>
<dbReference type="GO" id="GO:0004252">
    <property type="term" value="F:serine-type endopeptidase activity"/>
    <property type="evidence" value="ECO:0007669"/>
    <property type="project" value="InterPro"/>
</dbReference>
<keyword evidence="7 8" id="KW-0472">Membrane</keyword>
<dbReference type="SUPFAM" id="SSF144091">
    <property type="entry name" value="Rhomboid-like"/>
    <property type="match status" value="1"/>
</dbReference>
<evidence type="ECO:0000256" key="7">
    <source>
        <dbReference type="ARBA" id="ARBA00023136"/>
    </source>
</evidence>
<evidence type="ECO:0000256" key="5">
    <source>
        <dbReference type="ARBA" id="ARBA00022801"/>
    </source>
</evidence>
<sequence length="380" mass="40852">MFTGLVPKRVGRGVSFCRSRVRLRSLELVIQPPRRLFKSRLSCHPQASCEKIRVARVRPIRKFAASLSVIHGNEGAKSSIPDSAPIHGGSMPSSPFLQDLLLTPATAVTCAVLVVIWFFLWNHRVSADRVAFSYTNVVEKKEWWRCLTAAHSHLDLAHIGFNVIALWDCRSAELWLGHWRFAVQSLALVVLSKLIMLAVVYFASSCLPAPRSRAWQEGGSVGYSAVIFAWMTILSFYGPPTVSLLGLVEIPSLLAPVASLLITQLIVRRASLVGHASGIVAGLIAALGTLDWLNSPYWGGCFLFWVVAMLAISLKATTGLPLPCLEYAGWGAVGGEERAGVGETSGRTAAPAVSILYPEGRTLGGGEGGGERNGGAVALV</sequence>
<feature type="transmembrane region" description="Helical" evidence="8">
    <location>
        <begin position="244"/>
        <end position="263"/>
    </location>
</feature>
<feature type="domain" description="Peptidase S54 rhomboid" evidence="9">
    <location>
        <begin position="141"/>
        <end position="288"/>
    </location>
</feature>
<dbReference type="AlphaFoldDB" id="W7TIX3"/>
<evidence type="ECO:0000256" key="6">
    <source>
        <dbReference type="ARBA" id="ARBA00022989"/>
    </source>
</evidence>
<comment type="caution">
    <text evidence="10">The sequence shown here is derived from an EMBL/GenBank/DDBJ whole genome shotgun (WGS) entry which is preliminary data.</text>
</comment>